<dbReference type="RefSeq" id="WP_114413292.1">
    <property type="nucleotide sequence ID" value="NZ_QPJQ01000037.1"/>
</dbReference>
<gene>
    <name evidence="2" type="ORF">DFP77_13732</name>
</gene>
<evidence type="ECO:0000313" key="3">
    <source>
        <dbReference type="Proteomes" id="UP000253506"/>
    </source>
</evidence>
<name>A0A368ZP08_9GAMM</name>
<protein>
    <recommendedName>
        <fullName evidence="4">Acid stress chaperone HdeA</fullName>
    </recommendedName>
</protein>
<accession>A0A368ZP08</accession>
<proteinExistence type="predicted"/>
<feature type="chain" id="PRO_5016886152" description="Acid stress chaperone HdeA" evidence="1">
    <location>
        <begin position="28"/>
        <end position="101"/>
    </location>
</feature>
<keyword evidence="1" id="KW-0732">Signal</keyword>
<reference evidence="2 3" key="1">
    <citation type="submission" date="2018-07" db="EMBL/GenBank/DDBJ databases">
        <title>Genomic Encyclopedia of Type Strains, Phase III (KMG-III): the genomes of soil and plant-associated and newly described type strains.</title>
        <authorList>
            <person name="Whitman W."/>
        </authorList>
    </citation>
    <scope>NUCLEOTIDE SEQUENCE [LARGE SCALE GENOMIC DNA]</scope>
    <source>
        <strain evidence="2 3">CECT 7731</strain>
    </source>
</reference>
<dbReference type="EMBL" id="QPJQ01000037">
    <property type="protein sequence ID" value="RCW95814.1"/>
    <property type="molecule type" value="Genomic_DNA"/>
</dbReference>
<evidence type="ECO:0008006" key="4">
    <source>
        <dbReference type="Google" id="ProtNLM"/>
    </source>
</evidence>
<evidence type="ECO:0000313" key="2">
    <source>
        <dbReference type="EMBL" id="RCW95814.1"/>
    </source>
</evidence>
<sequence>MRQFLYKPSLLAFTIGSCVAYSGLANAATAVSIPQLSEAKPSALAKSCEGFTSLLTANNTVIDSVETVAKGMLKLGVNEVEEHCLVRYERIDVEPMMAKVM</sequence>
<comment type="caution">
    <text evidence="2">The sequence shown here is derived from an EMBL/GenBank/DDBJ whole genome shotgun (WGS) entry which is preliminary data.</text>
</comment>
<organism evidence="2 3">
    <name type="scientific">Marinomonas foliarum</name>
    <dbReference type="NCBI Taxonomy" id="491950"/>
    <lineage>
        <taxon>Bacteria</taxon>
        <taxon>Pseudomonadati</taxon>
        <taxon>Pseudomonadota</taxon>
        <taxon>Gammaproteobacteria</taxon>
        <taxon>Oceanospirillales</taxon>
        <taxon>Oceanospirillaceae</taxon>
        <taxon>Marinomonas</taxon>
    </lineage>
</organism>
<dbReference type="Proteomes" id="UP000253506">
    <property type="component" value="Unassembled WGS sequence"/>
</dbReference>
<dbReference type="PROSITE" id="PS51257">
    <property type="entry name" value="PROKAR_LIPOPROTEIN"/>
    <property type="match status" value="1"/>
</dbReference>
<evidence type="ECO:0000256" key="1">
    <source>
        <dbReference type="SAM" id="SignalP"/>
    </source>
</evidence>
<dbReference type="AlphaFoldDB" id="A0A368ZP08"/>
<feature type="signal peptide" evidence="1">
    <location>
        <begin position="1"/>
        <end position="27"/>
    </location>
</feature>